<reference evidence="1 2" key="1">
    <citation type="journal article" date="2019" name="Nat. Microbiol.">
        <title>Expanding anaerobic alkane metabolism in the domain of Archaea.</title>
        <authorList>
            <person name="Wang Y."/>
            <person name="Wegener G."/>
            <person name="Hou J."/>
            <person name="Wang F."/>
            <person name="Xiao X."/>
        </authorList>
    </citation>
    <scope>NUCLEOTIDE SEQUENCE [LARGE SCALE GENOMIC DNA]</scope>
    <source>
        <strain evidence="1">WYZ-LMO11</strain>
    </source>
</reference>
<dbReference type="Proteomes" id="UP000317265">
    <property type="component" value="Unassembled WGS sequence"/>
</dbReference>
<dbReference type="AlphaFoldDB" id="A0A523BB84"/>
<accession>A0A523BB84</accession>
<sequence>MRAEPLKCGLKADRDIMGALIPLSALQMTDVNPNICGGPLEQRGGQLNKFIRSKIKLFY</sequence>
<name>A0A523BB84_9CREN</name>
<evidence type="ECO:0000313" key="1">
    <source>
        <dbReference type="EMBL" id="TDA37730.1"/>
    </source>
</evidence>
<organism evidence="1 2">
    <name type="scientific">Thermoproteota archaeon</name>
    <dbReference type="NCBI Taxonomy" id="2056631"/>
    <lineage>
        <taxon>Archaea</taxon>
        <taxon>Thermoproteota</taxon>
    </lineage>
</organism>
<proteinExistence type="predicted"/>
<dbReference type="EMBL" id="QNVI01000065">
    <property type="protein sequence ID" value="TDA37730.1"/>
    <property type="molecule type" value="Genomic_DNA"/>
</dbReference>
<protein>
    <submittedName>
        <fullName evidence="1">Uncharacterized protein</fullName>
    </submittedName>
</protein>
<evidence type="ECO:0000313" key="2">
    <source>
        <dbReference type="Proteomes" id="UP000317265"/>
    </source>
</evidence>
<comment type="caution">
    <text evidence="1">The sequence shown here is derived from an EMBL/GenBank/DDBJ whole genome shotgun (WGS) entry which is preliminary data.</text>
</comment>
<gene>
    <name evidence="1" type="ORF">DSO09_06460</name>
</gene>